<keyword evidence="2" id="KW-0812">Transmembrane</keyword>
<protein>
    <submittedName>
        <fullName evidence="4">RdRp</fullName>
    </submittedName>
</protein>
<keyword evidence="2" id="KW-1133">Transmembrane helix</keyword>
<dbReference type="PROSITE" id="PS51462">
    <property type="entry name" value="NUDIX"/>
    <property type="match status" value="1"/>
</dbReference>
<feature type="region of interest" description="Disordered" evidence="1">
    <location>
        <begin position="121"/>
        <end position="149"/>
    </location>
</feature>
<proteinExistence type="predicted"/>
<accession>A0A7S6Z4A1</accession>
<name>A0A7S6Z4A1_9VIRU</name>
<feature type="compositionally biased region" description="Low complexity" evidence="1">
    <location>
        <begin position="126"/>
        <end position="149"/>
    </location>
</feature>
<dbReference type="EMBL" id="MN744709">
    <property type="protein sequence ID" value="QOX06024.1"/>
    <property type="molecule type" value="Genomic_RNA"/>
</dbReference>
<evidence type="ECO:0000256" key="1">
    <source>
        <dbReference type="SAM" id="MobiDB-lite"/>
    </source>
</evidence>
<dbReference type="InterPro" id="IPR015797">
    <property type="entry name" value="NUDIX_hydrolase-like_dom_sf"/>
</dbReference>
<evidence type="ECO:0000313" key="4">
    <source>
        <dbReference type="EMBL" id="QOX06024.1"/>
    </source>
</evidence>
<keyword evidence="2" id="KW-0472">Membrane</keyword>
<dbReference type="SUPFAM" id="SSF55811">
    <property type="entry name" value="Nudix"/>
    <property type="match status" value="1"/>
</dbReference>
<organism evidence="4">
    <name type="scientific">Lentinula edodes mycovirus HKB</name>
    <dbReference type="NCBI Taxonomy" id="515670"/>
    <lineage>
        <taxon>Viruses</taxon>
        <taxon>Riboviria</taxon>
        <taxon>Orthornavirae</taxon>
        <taxon>Duplornaviricota</taxon>
        <taxon>Chrymotiviricetes</taxon>
        <taxon>Ghabrivirales</taxon>
        <taxon>Alphatotivirineae</taxon>
        <taxon>Phlegiviridae</taxon>
        <taxon>Phlegivirus</taxon>
        <taxon>Phlegivirus shi</taxon>
    </lineage>
</organism>
<sequence>MSTSVFFDFCLSMCCFFAGLPWSSFGLLSVWFLVSAAALSVVWVSKPAQFFKKPSTRRRLTPALRLHLWRLQHRKCRRSHPYMGPNVAPKRGSADGLRFVYVRRHSLPKVNRPYATTSVDGLRTNKVPPVGPKVSVPGSRTSSSKKFGSSIRFCGPERGKMIDPVIKTGSLHLPSVIAERRRVLPWCPGDKPSLRQGTQYQRIISDGIQYEFYERFGSVKTKLVWRFAKQFDADTPGPWNVSDATSVLWYVSRKTRNRLQHAKNGNIYFEYLLDIDLYGIPIAVFAVYLILGFATCYFMISNYACSGRKQVRINRRGKSANLMNAEDGDEPISVVIGLLVTPRSMLLARRGPASKPADIHGRLAGIGGKIDSREDLIAGLNREVMEEVSIDISEQKTLVIHTVLGEGYTKCFVLVYMDEEVVPVVPAAEQQKVVDPTWYPLDALPYEEVVFDMPEVLITAKRYANRSYTLSGSLPMDAKWMTRDFRMLPQGYDVCYINNKNAMCLIYAINACLTPAKQLDYDYWSRRIGPNGLSIHDVLKEGFLADEVFAVWDTDDQQWSISPPERATILLAYTRNGLQGHWDALRRSVNKESPVDYVFYPQGRESMLQRYGGNPMEAPVTEHVTQTDNVDDCVKPDTVASVLTDAMQNGHEWIIGIKPEYTAHIIDTIGADRSKLPLLDVYKTYTAEQWDTAINNSLPPPRHPAEGVSISARGPTVSNVPSMNAQQGASALDVAPVVPELYFTGGLEVVNVREDTLLQPVVINGRDDIYREIEFDETYKPGSQATGISRLMAAIYDYSLEDVVSVYTNRHAQTAVVQTRMNDSGAEHMTTTYMDLSRYSDAHRLSLVSNVMPQSHPDRAAQIVRDLQAIFPVFNQAGAQANIVNRAMLAITSLADRGANGVEYWYERLWSGFFAVQMAGATARVGLPVHQETLYPDNDGWAFIFGARAIRPGGYVGGVLTPSGNSGVTGVSILSMRQFTEGRYPAVNPAVRDWRVVLNAMTMTSMGLRLPDTWAAPVNAAGARQRYSVFLDAHNFRLPNISFLLAFTPPATLQQPLNPAALANPLSWLDAMAMLLQNFGGSAACIAGLQNSIRTSARFISPMVTELPTPPHQRFVVGGAMWDTLLRRLIHLRMVMPHTIANDHARTGQAWATTYCVMNTVKYSGDDLTASVFTALPQGAPERVLVNRYLPNLVDAEITEWLPDAIPLNSETEAAVFWHQYFAGFDVLVPHDMQSVLSGMTTRELMNLHVWLAQDYQATFHLGPSFGDRLLWFVGISRIPGASEDIPQDERIAAVSAGAFIDRRRSLNVLNLREVRQVTAPAGISLLLSHKIGTEVYHNDDAALILAGKLIAMDPQTLVNRFAVIATQWRAAADTVASGMSITTAKITSKTATPRTGNIALDDRIINATEAHLVGGMRDMINTYVANVSSMISGIGYPTSFGVEHTSGVTTFEFPDPAPFVYENILGNHNPTAMLLIYRVLHNVVAKAYLPPSEMLGGVLRVDTRYTSTYVRGNLTPWSLWRIKTTAVNPVEVMGGLRILAANSGYIIQLEALTKFKSVRGGSRLRDYPIMGDILHLAPRRSDSAPWSYTLAVEPMWYLSPTTSFMLEALAINEDDLFVAQGAAYGYTNLACLSDLPPTLPFGSASGIRTDGFNLHRLITNFDHVGYQAHQGPIAPAVAVGGMHYNLDQAVTNVNGTPHQDITLFESWHTKQTSANRSYNRGLQGVYGYAGNLAAISANLPVTNIAGVPLAQGTFGLGVPITTVPYLVTYLPVPDAAIEVAEHMLFFTKQQPIWMARFTSWAYKPRFHRLPINNGLTGPIEMSNMVTDLIPGSDNTVAFPVLEISYLRGTMDRIGTHAESSSVETLREPEPELQRQLAYNAPISAETERYSGLHLTSGLSAKQTRPGLSSLMGDAELQRMRSDPLPTGNSNGITYINPYETRYGKSAAVRAAKEKSFLAQLAQATMLTHKRRTGF</sequence>
<reference evidence="4" key="1">
    <citation type="submission" date="2019-11" db="EMBL/GenBank/DDBJ databases">
        <title>High-throughput sequencing reveals mycoviral diversity and a harmful negative-stranded RNA virus LeNSRV1 in edible mushroom Lentinula edodes.</title>
        <authorList>
            <person name="Guo M."/>
            <person name="Bian Y."/>
            <person name="Xu Z."/>
        </authorList>
    </citation>
    <scope>NUCLEOTIDE SEQUENCE</scope>
    <source>
        <strain evidence="4">Le33WIL</strain>
    </source>
</reference>
<dbReference type="Gene3D" id="3.90.79.10">
    <property type="entry name" value="Nucleoside Triphosphate Pyrophosphohydrolase"/>
    <property type="match status" value="1"/>
</dbReference>
<feature type="transmembrane region" description="Helical" evidence="2">
    <location>
        <begin position="28"/>
        <end position="45"/>
    </location>
</feature>
<evidence type="ECO:0000259" key="3">
    <source>
        <dbReference type="PROSITE" id="PS51462"/>
    </source>
</evidence>
<feature type="domain" description="Nudix hydrolase" evidence="3">
    <location>
        <begin position="330"/>
        <end position="461"/>
    </location>
</feature>
<evidence type="ECO:0000256" key="2">
    <source>
        <dbReference type="SAM" id="Phobius"/>
    </source>
</evidence>
<dbReference type="Pfam" id="PF00293">
    <property type="entry name" value="NUDIX"/>
    <property type="match status" value="1"/>
</dbReference>
<feature type="transmembrane region" description="Helical" evidence="2">
    <location>
        <begin position="277"/>
        <end position="300"/>
    </location>
</feature>
<dbReference type="InterPro" id="IPR000086">
    <property type="entry name" value="NUDIX_hydrolase_dom"/>
</dbReference>